<dbReference type="PANTHER" id="PTHR11240">
    <property type="entry name" value="RIBONUCLEASE T2"/>
    <property type="match status" value="1"/>
</dbReference>
<accession>A0A822YLA3</accession>
<keyword evidence="3" id="KW-0255">Endonuclease</keyword>
<name>A0A822YLA3_NELNU</name>
<dbReference type="InterPro" id="IPR001568">
    <property type="entry name" value="RNase_T2-like"/>
</dbReference>
<comment type="similarity">
    <text evidence="1 6">Belongs to the RNase T2 family.</text>
</comment>
<keyword evidence="2" id="KW-0540">Nuclease</keyword>
<keyword evidence="8" id="KW-1185">Reference proteome</keyword>
<comment type="caution">
    <text evidence="7">The sequence shown here is derived from an EMBL/GenBank/DDBJ whole genome shotgun (WGS) entry which is preliminary data.</text>
</comment>
<dbReference type="Gene3D" id="3.90.730.10">
    <property type="entry name" value="Ribonuclease T2-like"/>
    <property type="match status" value="1"/>
</dbReference>
<dbReference type="AlphaFoldDB" id="A0A822YLA3"/>
<dbReference type="PANTHER" id="PTHR11240:SF75">
    <property type="entry name" value="RIBONUCLEASE 3"/>
    <property type="match status" value="1"/>
</dbReference>
<gene>
    <name evidence="7" type="ORF">HUJ06_012153</name>
</gene>
<evidence type="ECO:0000256" key="2">
    <source>
        <dbReference type="ARBA" id="ARBA00022722"/>
    </source>
</evidence>
<evidence type="ECO:0000256" key="5">
    <source>
        <dbReference type="ARBA" id="ARBA00023239"/>
    </source>
</evidence>
<evidence type="ECO:0000256" key="3">
    <source>
        <dbReference type="ARBA" id="ARBA00022759"/>
    </source>
</evidence>
<evidence type="ECO:0000313" key="8">
    <source>
        <dbReference type="Proteomes" id="UP000607653"/>
    </source>
</evidence>
<organism evidence="7 8">
    <name type="scientific">Nelumbo nucifera</name>
    <name type="common">Sacred lotus</name>
    <dbReference type="NCBI Taxonomy" id="4432"/>
    <lineage>
        <taxon>Eukaryota</taxon>
        <taxon>Viridiplantae</taxon>
        <taxon>Streptophyta</taxon>
        <taxon>Embryophyta</taxon>
        <taxon>Tracheophyta</taxon>
        <taxon>Spermatophyta</taxon>
        <taxon>Magnoliopsida</taxon>
        <taxon>Proteales</taxon>
        <taxon>Nelumbonaceae</taxon>
        <taxon>Nelumbo</taxon>
    </lineage>
</organism>
<dbReference type="Pfam" id="PF00445">
    <property type="entry name" value="Ribonuclease_T2"/>
    <property type="match status" value="1"/>
</dbReference>
<keyword evidence="5" id="KW-0456">Lyase</keyword>
<proteinExistence type="inferred from homology"/>
<protein>
    <submittedName>
        <fullName evidence="7">Uncharacterized protein</fullName>
    </submittedName>
</protein>
<sequence length="161" mass="17862">MQNCDPNSNFNPQELKPILGEMQRNWPSYSCPSSNSESLWAYQWEKYGTCSLSVFNDQREYFEAGLNLKSKVNVLQILEEAGAIEMATGYTPAVSCSTDKEGYSQLKEVFFCVDASGSNFIQCPFFAVPATCSEIISFNPFAEATDEGSTSVPKLLLKTSK</sequence>
<evidence type="ECO:0000256" key="4">
    <source>
        <dbReference type="ARBA" id="ARBA00022801"/>
    </source>
</evidence>
<evidence type="ECO:0000256" key="1">
    <source>
        <dbReference type="ARBA" id="ARBA00007469"/>
    </source>
</evidence>
<dbReference type="SUPFAM" id="SSF55895">
    <property type="entry name" value="Ribonuclease Rh-like"/>
    <property type="match status" value="1"/>
</dbReference>
<dbReference type="GO" id="GO:0033897">
    <property type="term" value="F:ribonuclease T2 activity"/>
    <property type="evidence" value="ECO:0007669"/>
    <property type="project" value="InterPro"/>
</dbReference>
<dbReference type="Proteomes" id="UP000607653">
    <property type="component" value="Unassembled WGS sequence"/>
</dbReference>
<dbReference type="GO" id="GO:0016787">
    <property type="term" value="F:hydrolase activity"/>
    <property type="evidence" value="ECO:0007669"/>
    <property type="project" value="UniProtKB-KW"/>
</dbReference>
<evidence type="ECO:0000313" key="7">
    <source>
        <dbReference type="EMBL" id="DAD33302.1"/>
    </source>
</evidence>
<dbReference type="InterPro" id="IPR036430">
    <property type="entry name" value="RNase_T2-like_sf"/>
</dbReference>
<dbReference type="EMBL" id="DUZY01000003">
    <property type="protein sequence ID" value="DAD33302.1"/>
    <property type="molecule type" value="Genomic_DNA"/>
</dbReference>
<evidence type="ECO:0000256" key="6">
    <source>
        <dbReference type="RuleBase" id="RU004328"/>
    </source>
</evidence>
<keyword evidence="4" id="KW-0378">Hydrolase</keyword>
<dbReference type="GO" id="GO:0003723">
    <property type="term" value="F:RNA binding"/>
    <property type="evidence" value="ECO:0007669"/>
    <property type="project" value="InterPro"/>
</dbReference>
<reference evidence="7 8" key="1">
    <citation type="journal article" date="2020" name="Mol. Biol. Evol.">
        <title>Distinct Expression and Methylation Patterns for Genes with Different Fates following a Single Whole-Genome Duplication in Flowering Plants.</title>
        <authorList>
            <person name="Shi T."/>
            <person name="Rahmani R.S."/>
            <person name="Gugger P.F."/>
            <person name="Wang M."/>
            <person name="Li H."/>
            <person name="Zhang Y."/>
            <person name="Li Z."/>
            <person name="Wang Q."/>
            <person name="Van de Peer Y."/>
            <person name="Marchal K."/>
            <person name="Chen J."/>
        </authorList>
    </citation>
    <scope>NUCLEOTIDE SEQUENCE [LARGE SCALE GENOMIC DNA]</scope>
    <source>
        <tissue evidence="7">Leaf</tissue>
    </source>
</reference>